<evidence type="ECO:0000313" key="6">
    <source>
        <dbReference type="EMBL" id="GCD11061.1"/>
    </source>
</evidence>
<dbReference type="InterPro" id="IPR001207">
    <property type="entry name" value="Transposase_mutator"/>
</dbReference>
<dbReference type="GO" id="GO:0006313">
    <property type="term" value="P:DNA transposition"/>
    <property type="evidence" value="ECO:0007669"/>
    <property type="project" value="InterPro"/>
</dbReference>
<evidence type="ECO:0000256" key="5">
    <source>
        <dbReference type="ARBA" id="ARBA00023172"/>
    </source>
</evidence>
<comment type="similarity">
    <text evidence="2">Belongs to the transposase mutator family.</text>
</comment>
<keyword evidence="4" id="KW-0238">DNA-binding</keyword>
<evidence type="ECO:0008006" key="8">
    <source>
        <dbReference type="Google" id="ProtNLM"/>
    </source>
</evidence>
<name>A0A401UNI4_9CLOT</name>
<dbReference type="GO" id="GO:0003677">
    <property type="term" value="F:DNA binding"/>
    <property type="evidence" value="ECO:0007669"/>
    <property type="project" value="UniProtKB-KW"/>
</dbReference>
<dbReference type="GO" id="GO:0004803">
    <property type="term" value="F:transposase activity"/>
    <property type="evidence" value="ECO:0007669"/>
    <property type="project" value="InterPro"/>
</dbReference>
<comment type="caution">
    <text evidence="6">The sequence shown here is derived from an EMBL/GenBank/DDBJ whole genome shotgun (WGS) entry which is preliminary data.</text>
</comment>
<dbReference type="Pfam" id="PF00872">
    <property type="entry name" value="Transposase_mut"/>
    <property type="match status" value="1"/>
</dbReference>
<evidence type="ECO:0000313" key="7">
    <source>
        <dbReference type="Proteomes" id="UP000287872"/>
    </source>
</evidence>
<evidence type="ECO:0000256" key="4">
    <source>
        <dbReference type="ARBA" id="ARBA00023125"/>
    </source>
</evidence>
<evidence type="ECO:0000256" key="3">
    <source>
        <dbReference type="ARBA" id="ARBA00022578"/>
    </source>
</evidence>
<evidence type="ECO:0000256" key="2">
    <source>
        <dbReference type="ARBA" id="ARBA00010961"/>
    </source>
</evidence>
<organism evidence="6 7">
    <name type="scientific">Clostridium tagluense</name>
    <dbReference type="NCBI Taxonomy" id="360422"/>
    <lineage>
        <taxon>Bacteria</taxon>
        <taxon>Bacillati</taxon>
        <taxon>Bacillota</taxon>
        <taxon>Clostridia</taxon>
        <taxon>Eubacteriales</taxon>
        <taxon>Clostridiaceae</taxon>
        <taxon>Clostridium</taxon>
    </lineage>
</organism>
<proteinExistence type="inferred from homology"/>
<protein>
    <recommendedName>
        <fullName evidence="8">Mutator family transposase</fullName>
    </recommendedName>
</protein>
<keyword evidence="7" id="KW-1185">Reference proteome</keyword>
<dbReference type="AlphaFoldDB" id="A0A401UNI4"/>
<gene>
    <name evidence="6" type="ORF">Ctaglu_26840</name>
</gene>
<accession>A0A401UNI4</accession>
<keyword evidence="3" id="KW-0815">Transposition</keyword>
<dbReference type="Proteomes" id="UP000287872">
    <property type="component" value="Unassembled WGS sequence"/>
</dbReference>
<reference evidence="6 7" key="1">
    <citation type="submission" date="2018-11" db="EMBL/GenBank/DDBJ databases">
        <title>Genome sequencing and assembly of Clostridium tagluense strain A121.</title>
        <authorList>
            <person name="Murakami T."/>
            <person name="Segawa T."/>
            <person name="Shcherbakova V.A."/>
            <person name="Mori H."/>
            <person name="Yoshimura Y."/>
        </authorList>
    </citation>
    <scope>NUCLEOTIDE SEQUENCE [LARGE SCALE GENOMIC DNA]</scope>
    <source>
        <strain evidence="6 7">A121</strain>
    </source>
</reference>
<dbReference type="EMBL" id="BHYK01000014">
    <property type="protein sequence ID" value="GCD11061.1"/>
    <property type="molecule type" value="Genomic_DNA"/>
</dbReference>
<evidence type="ECO:0000256" key="1">
    <source>
        <dbReference type="ARBA" id="ARBA00002190"/>
    </source>
</evidence>
<comment type="function">
    <text evidence="1">Required for the transposition of the insertion element.</text>
</comment>
<keyword evidence="5" id="KW-0233">DNA recombination</keyword>
<sequence length="58" mass="6449">MPKYQKNITGIEDKILALYATGMTTRSVAEQIKNLYDVKISAETVSNISNRIIPVPLP</sequence>